<name>A0AAN8KGZ0_PATCE</name>
<feature type="chain" id="PRO_5042840320" evidence="2">
    <location>
        <begin position="22"/>
        <end position="521"/>
    </location>
</feature>
<comment type="caution">
    <text evidence="3">The sequence shown here is derived from an EMBL/GenBank/DDBJ whole genome shotgun (WGS) entry which is preliminary data.</text>
</comment>
<feature type="compositionally biased region" description="Polar residues" evidence="1">
    <location>
        <begin position="319"/>
        <end position="329"/>
    </location>
</feature>
<feature type="signal peptide" evidence="2">
    <location>
        <begin position="1"/>
        <end position="21"/>
    </location>
</feature>
<dbReference type="Proteomes" id="UP001347796">
    <property type="component" value="Unassembled WGS sequence"/>
</dbReference>
<keyword evidence="2" id="KW-0732">Signal</keyword>
<feature type="compositionally biased region" description="Basic and acidic residues" evidence="1">
    <location>
        <begin position="181"/>
        <end position="193"/>
    </location>
</feature>
<feature type="region of interest" description="Disordered" evidence="1">
    <location>
        <begin position="179"/>
        <end position="277"/>
    </location>
</feature>
<protein>
    <submittedName>
        <fullName evidence="3">Uncharacterized protein</fullName>
    </submittedName>
</protein>
<evidence type="ECO:0000313" key="4">
    <source>
        <dbReference type="Proteomes" id="UP001347796"/>
    </source>
</evidence>
<evidence type="ECO:0000313" key="3">
    <source>
        <dbReference type="EMBL" id="KAK6195172.1"/>
    </source>
</evidence>
<proteinExistence type="predicted"/>
<sequence length="521" mass="60772">MMNWVAIVVSYFLALIKKVTSKIIPTPPDTKITQEATEADFLPSCFVYPHQLNPTQPNISVTFNPAQIISQTDISQNNPDDNIANSSDEDKVFIANTVTEQRCSKPYQDFTPNETEPYQDFIPNEIEPYQEFTPYETEPHQEHTPNETAPEQEFTPYETEPHQEHTPIETAPEQEFTPYETEPHQEYTPHETAPEQEFTPYETEPHQEYTPNETAPEQEFTPYETEPHQEHTPIETAPEQEFTPYETEPHQEYTPHETAPEQEFTPYETEPHQEHTPIETAPEQEFTPYETEPHQEYTPHETAPEQEFTPYGTEPDQGHTPNETAPNEEITPNETAISVTKRVYLKDKVDWLKPTDKVQADMNNTCAMHGTNVKIKISEGMSWEEILKEYSSLSPEQNDERVIDYLVDNQYLPRKDSHERTLQHYKINGMTNDEFKSVLEKMRCPDMRLKTKQTIGRILHQFKPGTYFLYHYEHGPLNHVTLLSTEIRGKKPLFFDPNGGCDKYYEFPNSRCDKYLKDKVD</sequence>
<reference evidence="3 4" key="1">
    <citation type="submission" date="2024-01" db="EMBL/GenBank/DDBJ databases">
        <title>The genome of the rayed Mediterranean limpet Patella caerulea (Linnaeus, 1758).</title>
        <authorList>
            <person name="Anh-Thu Weber A."/>
            <person name="Halstead-Nussloch G."/>
        </authorList>
    </citation>
    <scope>NUCLEOTIDE SEQUENCE [LARGE SCALE GENOMIC DNA]</scope>
    <source>
        <strain evidence="3">AATW-2023a</strain>
        <tissue evidence="3">Whole specimen</tissue>
    </source>
</reference>
<organism evidence="3 4">
    <name type="scientific">Patella caerulea</name>
    <name type="common">Rayed Mediterranean limpet</name>
    <dbReference type="NCBI Taxonomy" id="87958"/>
    <lineage>
        <taxon>Eukaryota</taxon>
        <taxon>Metazoa</taxon>
        <taxon>Spiralia</taxon>
        <taxon>Lophotrochozoa</taxon>
        <taxon>Mollusca</taxon>
        <taxon>Gastropoda</taxon>
        <taxon>Patellogastropoda</taxon>
        <taxon>Patelloidea</taxon>
        <taxon>Patellidae</taxon>
        <taxon>Patella</taxon>
    </lineage>
</organism>
<keyword evidence="4" id="KW-1185">Reference proteome</keyword>
<feature type="compositionally biased region" description="Basic and acidic residues" evidence="1">
    <location>
        <begin position="291"/>
        <end position="303"/>
    </location>
</feature>
<gene>
    <name evidence="3" type="ORF">SNE40_000651</name>
</gene>
<feature type="compositionally biased region" description="Basic and acidic residues" evidence="1">
    <location>
        <begin position="247"/>
        <end position="259"/>
    </location>
</feature>
<dbReference type="EMBL" id="JAZGQO010000001">
    <property type="protein sequence ID" value="KAK6195172.1"/>
    <property type="molecule type" value="Genomic_DNA"/>
</dbReference>
<evidence type="ECO:0000256" key="1">
    <source>
        <dbReference type="SAM" id="MobiDB-lite"/>
    </source>
</evidence>
<feature type="region of interest" description="Disordered" evidence="1">
    <location>
        <begin position="289"/>
        <end position="329"/>
    </location>
</feature>
<feature type="region of interest" description="Disordered" evidence="1">
    <location>
        <begin position="136"/>
        <end position="167"/>
    </location>
</feature>
<dbReference type="AlphaFoldDB" id="A0AAN8KGZ0"/>
<accession>A0AAN8KGZ0</accession>
<evidence type="ECO:0000256" key="2">
    <source>
        <dbReference type="SAM" id="SignalP"/>
    </source>
</evidence>